<sequence length="64" mass="7264">MKDNNSTQEFLSILSKPARRAFEANGITSLEILEKWTKKEIAALHGVGPKTFRMLEEKGIFVKD</sequence>
<gene>
    <name evidence="1" type="ORF">NPA36_02600</name>
</gene>
<evidence type="ECO:0008006" key="3">
    <source>
        <dbReference type="Google" id="ProtNLM"/>
    </source>
</evidence>
<comment type="caution">
    <text evidence="1">The sequence shown here is derived from an EMBL/GenBank/DDBJ whole genome shotgun (WGS) entry which is preliminary data.</text>
</comment>
<reference evidence="1" key="3">
    <citation type="journal article" date="2023" name="Microbiol. Resour. Announc.">
        <title>Draft Genome Sequence of Granulicatella sp. Strain S8, Isolated from a Marine Fish, Seriola quinqueradiata.</title>
        <authorList>
            <person name="Lee M."/>
            <person name="Farooq A."/>
            <person name="Jeong J.B."/>
            <person name="Jung M.Y."/>
        </authorList>
    </citation>
    <scope>NUCLEOTIDE SEQUENCE</scope>
    <source>
        <strain evidence="1">S8</strain>
    </source>
</reference>
<evidence type="ECO:0000313" key="1">
    <source>
        <dbReference type="EMBL" id="MCQ9209431.1"/>
    </source>
</evidence>
<accession>A0ABT1WLP2</accession>
<dbReference type="Gene3D" id="1.10.150.20">
    <property type="entry name" value="5' to 3' exonuclease, C-terminal subdomain"/>
    <property type="match status" value="1"/>
</dbReference>
<reference evidence="1" key="1">
    <citation type="submission" date="2022-07" db="EMBL/GenBank/DDBJ databases">
        <authorList>
            <person name="Jung M.-Y."/>
            <person name="Lee M."/>
        </authorList>
    </citation>
    <scope>NUCLEOTIDE SEQUENCE</scope>
    <source>
        <strain evidence="1">S8</strain>
    </source>
</reference>
<dbReference type="EMBL" id="JANHNZ010000002">
    <property type="protein sequence ID" value="MCQ9209431.1"/>
    <property type="molecule type" value="Genomic_DNA"/>
</dbReference>
<dbReference type="RefSeq" id="WP_256944547.1">
    <property type="nucleotide sequence ID" value="NZ_JANHNZ010000002.1"/>
</dbReference>
<protein>
    <recommendedName>
        <fullName evidence="3">DNA-binding protein</fullName>
    </recommendedName>
</protein>
<organism evidence="1 2">
    <name type="scientific">Granulicatella seriolae</name>
    <dbReference type="NCBI Taxonomy" id="2967226"/>
    <lineage>
        <taxon>Bacteria</taxon>
        <taxon>Bacillati</taxon>
        <taxon>Bacillota</taxon>
        <taxon>Bacilli</taxon>
        <taxon>Lactobacillales</taxon>
        <taxon>Carnobacteriaceae</taxon>
        <taxon>Granulicatella</taxon>
    </lineage>
</organism>
<proteinExistence type="predicted"/>
<keyword evidence="2" id="KW-1185">Reference proteome</keyword>
<evidence type="ECO:0000313" key="2">
    <source>
        <dbReference type="Proteomes" id="UP001059480"/>
    </source>
</evidence>
<name>A0ABT1WLP2_9LACT</name>
<reference evidence="1" key="2">
    <citation type="journal article" date="2023" name="Curr. Microbiol.">
        <title>Granulicatella seriolae sp. nov., a Novel Facultative Anaerobe Isolated from Yellowtail Marine Fish.</title>
        <authorList>
            <person name="Lee M."/>
            <person name="Choi Y.J."/>
            <person name="Farooq A."/>
            <person name="Jeong J.B."/>
            <person name="Jung M.Y."/>
        </authorList>
    </citation>
    <scope>NUCLEOTIDE SEQUENCE</scope>
    <source>
        <strain evidence="1">S8</strain>
    </source>
</reference>
<dbReference type="Proteomes" id="UP001059480">
    <property type="component" value="Unassembled WGS sequence"/>
</dbReference>